<dbReference type="Proteomes" id="UP001529510">
    <property type="component" value="Unassembled WGS sequence"/>
</dbReference>
<name>A0ABD0P8A5_CIRMR</name>
<protein>
    <submittedName>
        <fullName evidence="2">Uncharacterized protein</fullName>
    </submittedName>
</protein>
<proteinExistence type="predicted"/>
<feature type="compositionally biased region" description="Pro residues" evidence="1">
    <location>
        <begin position="42"/>
        <end position="59"/>
    </location>
</feature>
<feature type="region of interest" description="Disordered" evidence="1">
    <location>
        <begin position="1"/>
        <end position="59"/>
    </location>
</feature>
<dbReference type="EMBL" id="JAMKFB020000017">
    <property type="protein sequence ID" value="KAL0169841.1"/>
    <property type="molecule type" value="Genomic_DNA"/>
</dbReference>
<keyword evidence="3" id="KW-1185">Reference proteome</keyword>
<feature type="non-terminal residue" evidence="2">
    <location>
        <position position="59"/>
    </location>
</feature>
<evidence type="ECO:0000313" key="3">
    <source>
        <dbReference type="Proteomes" id="UP001529510"/>
    </source>
</evidence>
<evidence type="ECO:0000256" key="1">
    <source>
        <dbReference type="SAM" id="MobiDB-lite"/>
    </source>
</evidence>
<accession>A0ABD0P8A5</accession>
<comment type="caution">
    <text evidence="2">The sequence shown here is derived from an EMBL/GenBank/DDBJ whole genome shotgun (WGS) entry which is preliminary data.</text>
</comment>
<sequence>GPHSMPGDMRLPPDPDSRMGPPSGPPLMGMPPLMDPRDPHFPPRGPYGPPEFFPPRGPG</sequence>
<organism evidence="2 3">
    <name type="scientific">Cirrhinus mrigala</name>
    <name type="common">Mrigala</name>
    <dbReference type="NCBI Taxonomy" id="683832"/>
    <lineage>
        <taxon>Eukaryota</taxon>
        <taxon>Metazoa</taxon>
        <taxon>Chordata</taxon>
        <taxon>Craniata</taxon>
        <taxon>Vertebrata</taxon>
        <taxon>Euteleostomi</taxon>
        <taxon>Actinopterygii</taxon>
        <taxon>Neopterygii</taxon>
        <taxon>Teleostei</taxon>
        <taxon>Ostariophysi</taxon>
        <taxon>Cypriniformes</taxon>
        <taxon>Cyprinidae</taxon>
        <taxon>Labeoninae</taxon>
        <taxon>Labeonini</taxon>
        <taxon>Cirrhinus</taxon>
    </lineage>
</organism>
<gene>
    <name evidence="2" type="ORF">M9458_034437</name>
</gene>
<evidence type="ECO:0000313" key="2">
    <source>
        <dbReference type="EMBL" id="KAL0169841.1"/>
    </source>
</evidence>
<reference evidence="2 3" key="1">
    <citation type="submission" date="2024-05" db="EMBL/GenBank/DDBJ databases">
        <title>Genome sequencing and assembly of Indian major carp, Cirrhinus mrigala (Hamilton, 1822).</title>
        <authorList>
            <person name="Mohindra V."/>
            <person name="Chowdhury L.M."/>
            <person name="Lal K."/>
            <person name="Jena J.K."/>
        </authorList>
    </citation>
    <scope>NUCLEOTIDE SEQUENCE [LARGE SCALE GENOMIC DNA]</scope>
    <source>
        <strain evidence="2">CM1030</strain>
        <tissue evidence="2">Blood</tissue>
    </source>
</reference>
<feature type="non-terminal residue" evidence="2">
    <location>
        <position position="1"/>
    </location>
</feature>
<dbReference type="AlphaFoldDB" id="A0ABD0P8A5"/>